<proteinExistence type="predicted"/>
<reference evidence="1" key="1">
    <citation type="submission" date="2020-08" db="EMBL/GenBank/DDBJ databases">
        <title>Multicomponent nature underlies the extraordinary mechanical properties of spider dragline silk.</title>
        <authorList>
            <person name="Kono N."/>
            <person name="Nakamura H."/>
            <person name="Mori M."/>
            <person name="Yoshida Y."/>
            <person name="Ohtoshi R."/>
            <person name="Malay A.D."/>
            <person name="Moran D.A.P."/>
            <person name="Tomita M."/>
            <person name="Numata K."/>
            <person name="Arakawa K."/>
        </authorList>
    </citation>
    <scope>NUCLEOTIDE SEQUENCE</scope>
</reference>
<protein>
    <submittedName>
        <fullName evidence="1">Uncharacterized protein</fullName>
    </submittedName>
</protein>
<accession>A0A8X6VYK4</accession>
<sequence>MNKNISPIPSIEKKIVRSVLVAQWIARWTSNLMIVGRTKRSSLGLGSGECGQHPCPLENRREDRKGPGIIGQPIGVTVHFTQQPIREQPLSSQSKQKLFKTYKAQKPRLPDPIIQPIAVMPPSRTKNPTFTMPLIEDSSRNGIEDCSYSPEAQKKQRLFKYCQGPFIAFQSLWNNFMDSSAQKRSYFG</sequence>
<dbReference type="EMBL" id="BMAU01021369">
    <property type="protein sequence ID" value="GFY24756.1"/>
    <property type="molecule type" value="Genomic_DNA"/>
</dbReference>
<name>A0A8X6VYK4_TRICX</name>
<gene>
    <name evidence="1" type="primary">NCL1_58484</name>
    <name evidence="1" type="ORF">TNCV_1018021</name>
</gene>
<organism evidence="1 2">
    <name type="scientific">Trichonephila clavipes</name>
    <name type="common">Golden silk orbweaver</name>
    <name type="synonym">Nephila clavipes</name>
    <dbReference type="NCBI Taxonomy" id="2585209"/>
    <lineage>
        <taxon>Eukaryota</taxon>
        <taxon>Metazoa</taxon>
        <taxon>Ecdysozoa</taxon>
        <taxon>Arthropoda</taxon>
        <taxon>Chelicerata</taxon>
        <taxon>Arachnida</taxon>
        <taxon>Araneae</taxon>
        <taxon>Araneomorphae</taxon>
        <taxon>Entelegynae</taxon>
        <taxon>Araneoidea</taxon>
        <taxon>Nephilidae</taxon>
        <taxon>Trichonephila</taxon>
    </lineage>
</organism>
<dbReference type="AlphaFoldDB" id="A0A8X6VYK4"/>
<dbReference type="Proteomes" id="UP000887159">
    <property type="component" value="Unassembled WGS sequence"/>
</dbReference>
<evidence type="ECO:0000313" key="1">
    <source>
        <dbReference type="EMBL" id="GFY24756.1"/>
    </source>
</evidence>
<evidence type="ECO:0000313" key="2">
    <source>
        <dbReference type="Proteomes" id="UP000887159"/>
    </source>
</evidence>
<keyword evidence="2" id="KW-1185">Reference proteome</keyword>
<comment type="caution">
    <text evidence="1">The sequence shown here is derived from an EMBL/GenBank/DDBJ whole genome shotgun (WGS) entry which is preliminary data.</text>
</comment>